<dbReference type="AlphaFoldDB" id="A0A8H3F8G2"/>
<accession>A0A8H3F8G2</accession>
<proteinExistence type="predicted"/>
<reference evidence="2" key="1">
    <citation type="submission" date="2021-03" db="EMBL/GenBank/DDBJ databases">
        <authorList>
            <person name="Tagirdzhanova G."/>
        </authorList>
    </citation>
    <scope>NUCLEOTIDE SEQUENCE</scope>
</reference>
<dbReference type="OrthoDB" id="10469243at2759"/>
<evidence type="ECO:0000256" key="1">
    <source>
        <dbReference type="SAM" id="MobiDB-lite"/>
    </source>
</evidence>
<keyword evidence="3" id="KW-1185">Reference proteome</keyword>
<dbReference type="Proteomes" id="UP000664521">
    <property type="component" value="Unassembled WGS sequence"/>
</dbReference>
<gene>
    <name evidence="2" type="ORF">HETSPECPRED_004499</name>
</gene>
<evidence type="ECO:0000313" key="3">
    <source>
        <dbReference type="Proteomes" id="UP000664521"/>
    </source>
</evidence>
<comment type="caution">
    <text evidence="2">The sequence shown here is derived from an EMBL/GenBank/DDBJ whole genome shotgun (WGS) entry which is preliminary data.</text>
</comment>
<dbReference type="EMBL" id="CAJPDS010000028">
    <property type="protein sequence ID" value="CAF9921341.1"/>
    <property type="molecule type" value="Genomic_DNA"/>
</dbReference>
<feature type="region of interest" description="Disordered" evidence="1">
    <location>
        <begin position="1"/>
        <end position="35"/>
    </location>
</feature>
<protein>
    <submittedName>
        <fullName evidence="2">Uncharacterized protein</fullName>
    </submittedName>
</protein>
<sequence>MADEYTEESYQPDGRADVDKRIAPGQQRPRKYKDRKLLRKKNDNGVFEYVVRVVSAEYDWRYHRWLYTVDDFEGKRISGTTKETDLTS</sequence>
<evidence type="ECO:0000313" key="2">
    <source>
        <dbReference type="EMBL" id="CAF9921341.1"/>
    </source>
</evidence>
<organism evidence="2 3">
    <name type="scientific">Heterodermia speciosa</name>
    <dbReference type="NCBI Taxonomy" id="116794"/>
    <lineage>
        <taxon>Eukaryota</taxon>
        <taxon>Fungi</taxon>
        <taxon>Dikarya</taxon>
        <taxon>Ascomycota</taxon>
        <taxon>Pezizomycotina</taxon>
        <taxon>Lecanoromycetes</taxon>
        <taxon>OSLEUM clade</taxon>
        <taxon>Lecanoromycetidae</taxon>
        <taxon>Caliciales</taxon>
        <taxon>Physciaceae</taxon>
        <taxon>Heterodermia</taxon>
    </lineage>
</organism>
<name>A0A8H3F8G2_9LECA</name>